<feature type="compositionally biased region" description="Acidic residues" evidence="1">
    <location>
        <begin position="187"/>
        <end position="198"/>
    </location>
</feature>
<dbReference type="OrthoDB" id="10518151at2759"/>
<dbReference type="AlphaFoldDB" id="A0A9D3UDM3"/>
<accession>A0A9D3UDM3</accession>
<evidence type="ECO:0000313" key="3">
    <source>
        <dbReference type="Proteomes" id="UP000828251"/>
    </source>
</evidence>
<sequence length="204" mass="23572">MYVTYFTATQELNDLHKINLRGRLEGYWPKFHNNYIEMWQRRYDYLPMRESFLTSELGISPDYIDWFKHNNMPYLLPDAERSRHVAVGGQDEGPSILGREKMSLGDQHLLQLHRKTRLPCIFHTTATHCTILHVNASSNADVLDIVVNSHILSIIGLCDTIQLSTNNVAKTPNIVVLLRDQHQGAHEDEDEDENDEEPPPQVVR</sequence>
<protein>
    <recommendedName>
        <fullName evidence="4">Aminotransferase-like plant mobile domain-containing protein</fullName>
    </recommendedName>
</protein>
<proteinExistence type="predicted"/>
<evidence type="ECO:0008006" key="4">
    <source>
        <dbReference type="Google" id="ProtNLM"/>
    </source>
</evidence>
<evidence type="ECO:0000313" key="2">
    <source>
        <dbReference type="EMBL" id="KAH1038732.1"/>
    </source>
</evidence>
<feature type="region of interest" description="Disordered" evidence="1">
    <location>
        <begin position="182"/>
        <end position="204"/>
    </location>
</feature>
<name>A0A9D3UDM3_9ROSI</name>
<gene>
    <name evidence="2" type="ORF">J1N35_040475</name>
</gene>
<organism evidence="2 3">
    <name type="scientific">Gossypium stocksii</name>
    <dbReference type="NCBI Taxonomy" id="47602"/>
    <lineage>
        <taxon>Eukaryota</taxon>
        <taxon>Viridiplantae</taxon>
        <taxon>Streptophyta</taxon>
        <taxon>Embryophyta</taxon>
        <taxon>Tracheophyta</taxon>
        <taxon>Spermatophyta</taxon>
        <taxon>Magnoliopsida</taxon>
        <taxon>eudicotyledons</taxon>
        <taxon>Gunneridae</taxon>
        <taxon>Pentapetalae</taxon>
        <taxon>rosids</taxon>
        <taxon>malvids</taxon>
        <taxon>Malvales</taxon>
        <taxon>Malvaceae</taxon>
        <taxon>Malvoideae</taxon>
        <taxon>Gossypium</taxon>
    </lineage>
</organism>
<dbReference type="EMBL" id="JAIQCV010000012">
    <property type="protein sequence ID" value="KAH1038732.1"/>
    <property type="molecule type" value="Genomic_DNA"/>
</dbReference>
<dbReference type="Proteomes" id="UP000828251">
    <property type="component" value="Unassembled WGS sequence"/>
</dbReference>
<keyword evidence="3" id="KW-1185">Reference proteome</keyword>
<comment type="caution">
    <text evidence="2">The sequence shown here is derived from an EMBL/GenBank/DDBJ whole genome shotgun (WGS) entry which is preliminary data.</text>
</comment>
<evidence type="ECO:0000256" key="1">
    <source>
        <dbReference type="SAM" id="MobiDB-lite"/>
    </source>
</evidence>
<reference evidence="2 3" key="1">
    <citation type="journal article" date="2021" name="Plant Biotechnol. J.">
        <title>Multi-omics assisted identification of the key and species-specific regulatory components of drought-tolerant mechanisms in Gossypium stocksii.</title>
        <authorList>
            <person name="Yu D."/>
            <person name="Ke L."/>
            <person name="Zhang D."/>
            <person name="Wu Y."/>
            <person name="Sun Y."/>
            <person name="Mei J."/>
            <person name="Sun J."/>
            <person name="Sun Y."/>
        </authorList>
    </citation>
    <scope>NUCLEOTIDE SEQUENCE [LARGE SCALE GENOMIC DNA]</scope>
    <source>
        <strain evidence="3">cv. E1</strain>
        <tissue evidence="2">Leaf</tissue>
    </source>
</reference>